<organism evidence="6 7">
    <name type="scientific">Paenibacillus phyllosphaerae</name>
    <dbReference type="NCBI Taxonomy" id="274593"/>
    <lineage>
        <taxon>Bacteria</taxon>
        <taxon>Bacillati</taxon>
        <taxon>Bacillota</taxon>
        <taxon>Bacilli</taxon>
        <taxon>Bacillales</taxon>
        <taxon>Paenibacillaceae</taxon>
        <taxon>Paenibacillus</taxon>
    </lineage>
</organism>
<dbReference type="Proteomes" id="UP000570361">
    <property type="component" value="Unassembled WGS sequence"/>
</dbReference>
<dbReference type="InterPro" id="IPR004710">
    <property type="entry name" value="Bilac:Na_transpt"/>
</dbReference>
<keyword evidence="2 5" id="KW-0812">Transmembrane</keyword>
<feature type="transmembrane region" description="Helical" evidence="5">
    <location>
        <begin position="220"/>
        <end position="245"/>
    </location>
</feature>
<dbReference type="PANTHER" id="PTHR10361">
    <property type="entry name" value="SODIUM-BILE ACID COTRANSPORTER"/>
    <property type="match status" value="1"/>
</dbReference>
<reference evidence="6 7" key="1">
    <citation type="submission" date="2020-08" db="EMBL/GenBank/DDBJ databases">
        <title>Genomic Encyclopedia of Type Strains, Phase III (KMG-III): the genomes of soil and plant-associated and newly described type strains.</title>
        <authorList>
            <person name="Whitman W."/>
        </authorList>
    </citation>
    <scope>NUCLEOTIDE SEQUENCE [LARGE SCALE GENOMIC DNA]</scope>
    <source>
        <strain evidence="6 7">CECT 5862</strain>
    </source>
</reference>
<dbReference type="Gene3D" id="1.20.1530.20">
    <property type="match status" value="1"/>
</dbReference>
<dbReference type="InterPro" id="IPR038770">
    <property type="entry name" value="Na+/solute_symporter_sf"/>
</dbReference>
<evidence type="ECO:0000256" key="3">
    <source>
        <dbReference type="ARBA" id="ARBA00022989"/>
    </source>
</evidence>
<keyword evidence="4 5" id="KW-0472">Membrane</keyword>
<evidence type="ECO:0000313" key="7">
    <source>
        <dbReference type="Proteomes" id="UP000570361"/>
    </source>
</evidence>
<evidence type="ECO:0000256" key="2">
    <source>
        <dbReference type="ARBA" id="ARBA00022692"/>
    </source>
</evidence>
<protein>
    <submittedName>
        <fullName evidence="6">Putative Na+-dependent transporter</fullName>
    </submittedName>
</protein>
<evidence type="ECO:0000313" key="6">
    <source>
        <dbReference type="EMBL" id="MBB3113584.1"/>
    </source>
</evidence>
<dbReference type="AlphaFoldDB" id="A0A7W5B377"/>
<evidence type="ECO:0000256" key="4">
    <source>
        <dbReference type="ARBA" id="ARBA00023136"/>
    </source>
</evidence>
<keyword evidence="7" id="KW-1185">Reference proteome</keyword>
<sequence length="270" mass="28477">MAIGCGHKQLLEVLRRPGVMVWTFVLTHVLSPLMAYGLGALIFGPDSPYVVGLVLFTIIPLGVSTVLWVGLSGGSIPLILAMVVIDSALSPFVVPAGIHLLFQASVETNTADMIIDLLTIIVVPTVIGVLLHDLTKGRILPAVKPYAAPLSKICFVLVVMLNAAAIAPSAAALKDDLLTLVPLAVLMVGLCYAIGFFGALPYRNRATVTTVSYASGMRNISLGIVLALGYFSPLAAVPVVLSILIQQPLATVHHLVLQKLYNRKTGAQSP</sequence>
<gene>
    <name evidence="6" type="ORF">FHS18_005697</name>
</gene>
<evidence type="ECO:0000256" key="1">
    <source>
        <dbReference type="ARBA" id="ARBA00004141"/>
    </source>
</evidence>
<name>A0A7W5B377_9BACL</name>
<dbReference type="Pfam" id="PF01758">
    <property type="entry name" value="SBF"/>
    <property type="match status" value="1"/>
</dbReference>
<evidence type="ECO:0000256" key="5">
    <source>
        <dbReference type="SAM" id="Phobius"/>
    </source>
</evidence>
<accession>A0A7W5B377</accession>
<feature type="transmembrane region" description="Helical" evidence="5">
    <location>
        <begin position="153"/>
        <end position="173"/>
    </location>
</feature>
<dbReference type="InterPro" id="IPR002657">
    <property type="entry name" value="BilAc:Na_symport/Acr3"/>
</dbReference>
<comment type="caution">
    <text evidence="6">The sequence shown here is derived from an EMBL/GenBank/DDBJ whole genome shotgun (WGS) entry which is preliminary data.</text>
</comment>
<feature type="transmembrane region" description="Helical" evidence="5">
    <location>
        <begin position="49"/>
        <end position="71"/>
    </location>
</feature>
<comment type="subcellular location">
    <subcellularLocation>
        <location evidence="1">Membrane</location>
        <topology evidence="1">Multi-pass membrane protein</topology>
    </subcellularLocation>
</comment>
<keyword evidence="3 5" id="KW-1133">Transmembrane helix</keyword>
<dbReference type="GO" id="GO:0016020">
    <property type="term" value="C:membrane"/>
    <property type="evidence" value="ECO:0007669"/>
    <property type="project" value="UniProtKB-SubCell"/>
</dbReference>
<dbReference type="EMBL" id="JACHXK010000020">
    <property type="protein sequence ID" value="MBB3113584.1"/>
    <property type="molecule type" value="Genomic_DNA"/>
</dbReference>
<feature type="transmembrane region" description="Helical" evidence="5">
    <location>
        <begin position="179"/>
        <end position="200"/>
    </location>
</feature>
<feature type="transmembrane region" description="Helical" evidence="5">
    <location>
        <begin position="78"/>
        <end position="102"/>
    </location>
</feature>
<feature type="transmembrane region" description="Helical" evidence="5">
    <location>
        <begin position="21"/>
        <end position="43"/>
    </location>
</feature>
<dbReference type="RefSeq" id="WP_246427959.1">
    <property type="nucleotide sequence ID" value="NZ_JACHXK010000020.1"/>
</dbReference>
<feature type="transmembrane region" description="Helical" evidence="5">
    <location>
        <begin position="114"/>
        <end position="132"/>
    </location>
</feature>
<proteinExistence type="predicted"/>
<dbReference type="PANTHER" id="PTHR10361:SF28">
    <property type="entry name" value="P3 PROTEIN-RELATED"/>
    <property type="match status" value="1"/>
</dbReference>